<dbReference type="GO" id="GO:0005525">
    <property type="term" value="F:GTP binding"/>
    <property type="evidence" value="ECO:0007669"/>
    <property type="project" value="InterPro"/>
</dbReference>
<dbReference type="Gene3D" id="3.40.50.300">
    <property type="entry name" value="P-loop containing nucleotide triphosphate hydrolases"/>
    <property type="match status" value="1"/>
</dbReference>
<protein>
    <recommendedName>
        <fullName evidence="3">G domain-containing protein</fullName>
    </recommendedName>
</protein>
<dbReference type="InterPro" id="IPR027417">
    <property type="entry name" value="P-loop_NTPase"/>
</dbReference>
<organism evidence="4 5">
    <name type="scientific">Rhodofomes roseus</name>
    <dbReference type="NCBI Taxonomy" id="34475"/>
    <lineage>
        <taxon>Eukaryota</taxon>
        <taxon>Fungi</taxon>
        <taxon>Dikarya</taxon>
        <taxon>Basidiomycota</taxon>
        <taxon>Agaricomycotina</taxon>
        <taxon>Agaricomycetes</taxon>
        <taxon>Polyporales</taxon>
        <taxon>Rhodofomes</taxon>
    </lineage>
</organism>
<dbReference type="InterPro" id="IPR006073">
    <property type="entry name" value="GTP-bd"/>
</dbReference>
<sequence>MQSSTCRTSSSHIQMSATQVLTQQPKLRFLQSTLQNFRLVINHVVWLAKGSPVSLILVMGPTGTGKSTFINSVSGSKMRIGTGLQSETAAVERTEPFQVGSQRVVLVDTPGFDDTMNSDREVLTVINDYLAQLHWEHIKIQGIIYLHRITDNRMGGTALRNFKMFQAMCGHDAMRNAFIVLNMWDQVVKEVREARMAELRDSDIFFKPAVEAGARMLPHDSTPSSAVAILTCLLERKPVSLQIQVETVDDHMAIAQTAAGMALLGHLGTMENKHVQELIRLRKEMESSEDEKERKELQEIRMSLEQAGRKMADEQVRLQGMKGPVRRQTDEPAPPRWRLRGIARMDRRGTVP</sequence>
<proteinExistence type="predicted"/>
<evidence type="ECO:0000313" key="4">
    <source>
        <dbReference type="EMBL" id="TFY60640.1"/>
    </source>
</evidence>
<reference evidence="4 5" key="1">
    <citation type="submission" date="2019-01" db="EMBL/GenBank/DDBJ databases">
        <title>Genome sequencing of the rare red list fungi Fomitopsis rosea.</title>
        <authorList>
            <person name="Buettner E."/>
            <person name="Kellner H."/>
        </authorList>
    </citation>
    <scope>NUCLEOTIDE SEQUENCE [LARGE SCALE GENOMIC DNA]</scope>
    <source>
        <strain evidence="4 5">DSM 105464</strain>
    </source>
</reference>
<dbReference type="CDD" id="cd00882">
    <property type="entry name" value="Ras_like_GTPase"/>
    <property type="match status" value="1"/>
</dbReference>
<keyword evidence="1" id="KW-0175">Coiled coil</keyword>
<feature type="region of interest" description="Disordered" evidence="2">
    <location>
        <begin position="319"/>
        <end position="352"/>
    </location>
</feature>
<dbReference type="SUPFAM" id="SSF52540">
    <property type="entry name" value="P-loop containing nucleoside triphosphate hydrolases"/>
    <property type="match status" value="1"/>
</dbReference>
<dbReference type="Pfam" id="PF01926">
    <property type="entry name" value="MMR_HSR1"/>
    <property type="match status" value="1"/>
</dbReference>
<dbReference type="AlphaFoldDB" id="A0A4Y9YF71"/>
<dbReference type="EMBL" id="SEKV01000244">
    <property type="protein sequence ID" value="TFY60640.1"/>
    <property type="molecule type" value="Genomic_DNA"/>
</dbReference>
<evidence type="ECO:0000256" key="2">
    <source>
        <dbReference type="SAM" id="MobiDB-lite"/>
    </source>
</evidence>
<accession>A0A4Y9YF71</accession>
<gene>
    <name evidence="4" type="ORF">EVJ58_g5025</name>
</gene>
<feature type="domain" description="G" evidence="3">
    <location>
        <begin position="56"/>
        <end position="147"/>
    </location>
</feature>
<evidence type="ECO:0000313" key="5">
    <source>
        <dbReference type="Proteomes" id="UP000298390"/>
    </source>
</evidence>
<dbReference type="Proteomes" id="UP000298390">
    <property type="component" value="Unassembled WGS sequence"/>
</dbReference>
<evidence type="ECO:0000259" key="3">
    <source>
        <dbReference type="Pfam" id="PF01926"/>
    </source>
</evidence>
<feature type="compositionally biased region" description="Basic and acidic residues" evidence="2">
    <location>
        <begin position="343"/>
        <end position="352"/>
    </location>
</feature>
<evidence type="ECO:0000256" key="1">
    <source>
        <dbReference type="SAM" id="Coils"/>
    </source>
</evidence>
<comment type="caution">
    <text evidence="4">The sequence shown here is derived from an EMBL/GenBank/DDBJ whole genome shotgun (WGS) entry which is preliminary data.</text>
</comment>
<name>A0A4Y9YF71_9APHY</name>
<feature type="coiled-coil region" evidence="1">
    <location>
        <begin position="271"/>
        <end position="307"/>
    </location>
</feature>